<name>A0A1R3H627_COCAP</name>
<dbReference type="Proteomes" id="UP000188268">
    <property type="component" value="Unassembled WGS sequence"/>
</dbReference>
<evidence type="ECO:0000256" key="1">
    <source>
        <dbReference type="SAM" id="SignalP"/>
    </source>
</evidence>
<dbReference type="EMBL" id="AWWV01012599">
    <property type="protein sequence ID" value="OMO65783.1"/>
    <property type="molecule type" value="Genomic_DNA"/>
</dbReference>
<evidence type="ECO:0000313" key="2">
    <source>
        <dbReference type="EMBL" id="OMO65783.1"/>
    </source>
</evidence>
<protein>
    <submittedName>
        <fullName evidence="2">Uncharacterized protein</fullName>
    </submittedName>
</protein>
<feature type="signal peptide" evidence="1">
    <location>
        <begin position="1"/>
        <end position="24"/>
    </location>
</feature>
<proteinExistence type="predicted"/>
<accession>A0A1R3H627</accession>
<feature type="chain" id="PRO_5012571184" evidence="1">
    <location>
        <begin position="25"/>
        <end position="115"/>
    </location>
</feature>
<gene>
    <name evidence="2" type="ORF">CCACVL1_21393</name>
</gene>
<evidence type="ECO:0000313" key="3">
    <source>
        <dbReference type="Proteomes" id="UP000188268"/>
    </source>
</evidence>
<dbReference type="Gramene" id="OMO65783">
    <property type="protein sequence ID" value="OMO65783"/>
    <property type="gene ID" value="CCACVL1_21393"/>
</dbReference>
<dbReference type="AlphaFoldDB" id="A0A1R3H627"/>
<keyword evidence="3" id="KW-1185">Reference proteome</keyword>
<sequence>MASPKSKLFLFAFYMALTSPSMEAARPLHQSTDPNPNFEPSIAEGDFYSDPNRSFPTAPGVAGYGGAYGPVNGVINRYYIPSDYYNYGGTFGTSASNYGRGSYAGVADYGGAIAP</sequence>
<reference evidence="2 3" key="1">
    <citation type="submission" date="2013-09" db="EMBL/GenBank/DDBJ databases">
        <title>Corchorus capsularis genome sequencing.</title>
        <authorList>
            <person name="Alam M."/>
            <person name="Haque M.S."/>
            <person name="Islam M.S."/>
            <person name="Emdad E.M."/>
            <person name="Islam M.M."/>
            <person name="Ahmed B."/>
            <person name="Halim A."/>
            <person name="Hossen Q.M.M."/>
            <person name="Hossain M.Z."/>
            <person name="Ahmed R."/>
            <person name="Khan M.M."/>
            <person name="Islam R."/>
            <person name="Rashid M.M."/>
            <person name="Khan S.A."/>
            <person name="Rahman M.S."/>
            <person name="Alam M."/>
        </authorList>
    </citation>
    <scope>NUCLEOTIDE SEQUENCE [LARGE SCALE GENOMIC DNA]</scope>
    <source>
        <strain evidence="3">cv. CVL-1</strain>
        <tissue evidence="2">Whole seedling</tissue>
    </source>
</reference>
<organism evidence="2 3">
    <name type="scientific">Corchorus capsularis</name>
    <name type="common">Jute</name>
    <dbReference type="NCBI Taxonomy" id="210143"/>
    <lineage>
        <taxon>Eukaryota</taxon>
        <taxon>Viridiplantae</taxon>
        <taxon>Streptophyta</taxon>
        <taxon>Embryophyta</taxon>
        <taxon>Tracheophyta</taxon>
        <taxon>Spermatophyta</taxon>
        <taxon>Magnoliopsida</taxon>
        <taxon>eudicotyledons</taxon>
        <taxon>Gunneridae</taxon>
        <taxon>Pentapetalae</taxon>
        <taxon>rosids</taxon>
        <taxon>malvids</taxon>
        <taxon>Malvales</taxon>
        <taxon>Malvaceae</taxon>
        <taxon>Grewioideae</taxon>
        <taxon>Apeibeae</taxon>
        <taxon>Corchorus</taxon>
    </lineage>
</organism>
<comment type="caution">
    <text evidence="2">The sequence shown here is derived from an EMBL/GenBank/DDBJ whole genome shotgun (WGS) entry which is preliminary data.</text>
</comment>
<keyword evidence="1" id="KW-0732">Signal</keyword>